<dbReference type="InterPro" id="IPR045914">
    <property type="entry name" value="Zn532-like"/>
</dbReference>
<dbReference type="Pfam" id="PF16622">
    <property type="entry name" value="zf-C2H2_11"/>
    <property type="match status" value="1"/>
</dbReference>
<comment type="subcellular location">
    <subcellularLocation>
        <location evidence="1">Nucleus</location>
    </subcellularLocation>
</comment>
<keyword evidence="8" id="KW-0804">Transcription</keyword>
<name>A0A0B6YWZ4_9EUPU</name>
<dbReference type="PANTHER" id="PTHR47222">
    <property type="entry name" value="ZINC FINGER PROTEIN 532-RELATED"/>
    <property type="match status" value="1"/>
</dbReference>
<feature type="non-terminal residue" evidence="12">
    <location>
        <position position="1"/>
    </location>
</feature>
<evidence type="ECO:0000256" key="2">
    <source>
        <dbReference type="ARBA" id="ARBA00022723"/>
    </source>
</evidence>
<dbReference type="Gene3D" id="3.30.160.60">
    <property type="entry name" value="Classic Zinc Finger"/>
    <property type="match status" value="1"/>
</dbReference>
<dbReference type="InterPro" id="IPR041697">
    <property type="entry name" value="Znf-C2H2_11"/>
</dbReference>
<feature type="non-terminal residue" evidence="12">
    <location>
        <position position="88"/>
    </location>
</feature>
<dbReference type="EMBL" id="HACG01013802">
    <property type="protein sequence ID" value="CEK60667.1"/>
    <property type="molecule type" value="Transcribed_RNA"/>
</dbReference>
<evidence type="ECO:0000256" key="10">
    <source>
        <dbReference type="PROSITE-ProRule" id="PRU00042"/>
    </source>
</evidence>
<dbReference type="PROSITE" id="PS50157">
    <property type="entry name" value="ZINC_FINGER_C2H2_2"/>
    <property type="match status" value="1"/>
</dbReference>
<dbReference type="SMART" id="SM00355">
    <property type="entry name" value="ZnF_C2H2"/>
    <property type="match status" value="2"/>
</dbReference>
<sequence length="88" mass="9764">EGTSAPKRLRVAGEGDYMCGKCGFSCSVSEEFSQHITLHNSAHEPQCPECGLCFTIVHALKKHMFAVHKIKAVDDYLKSKDIVEPELE</sequence>
<organism evidence="12">
    <name type="scientific">Arion vulgaris</name>
    <dbReference type="NCBI Taxonomy" id="1028688"/>
    <lineage>
        <taxon>Eukaryota</taxon>
        <taxon>Metazoa</taxon>
        <taxon>Spiralia</taxon>
        <taxon>Lophotrochozoa</taxon>
        <taxon>Mollusca</taxon>
        <taxon>Gastropoda</taxon>
        <taxon>Heterobranchia</taxon>
        <taxon>Euthyneura</taxon>
        <taxon>Panpulmonata</taxon>
        <taxon>Eupulmonata</taxon>
        <taxon>Stylommatophora</taxon>
        <taxon>Helicina</taxon>
        <taxon>Arionoidea</taxon>
        <taxon>Arionidae</taxon>
        <taxon>Arion</taxon>
    </lineage>
</organism>
<feature type="domain" description="C2H2-type" evidence="11">
    <location>
        <begin position="45"/>
        <end position="68"/>
    </location>
</feature>
<evidence type="ECO:0000256" key="4">
    <source>
        <dbReference type="ARBA" id="ARBA00022771"/>
    </source>
</evidence>
<dbReference type="SUPFAM" id="SSF57667">
    <property type="entry name" value="beta-beta-alpha zinc fingers"/>
    <property type="match status" value="1"/>
</dbReference>
<protein>
    <recommendedName>
        <fullName evidence="11">C2H2-type domain-containing protein</fullName>
    </recommendedName>
</protein>
<evidence type="ECO:0000256" key="6">
    <source>
        <dbReference type="ARBA" id="ARBA00023015"/>
    </source>
</evidence>
<evidence type="ECO:0000256" key="8">
    <source>
        <dbReference type="ARBA" id="ARBA00023163"/>
    </source>
</evidence>
<evidence type="ECO:0000256" key="3">
    <source>
        <dbReference type="ARBA" id="ARBA00022737"/>
    </source>
</evidence>
<evidence type="ECO:0000256" key="9">
    <source>
        <dbReference type="ARBA" id="ARBA00023242"/>
    </source>
</evidence>
<dbReference type="PROSITE" id="PS00028">
    <property type="entry name" value="ZINC_FINGER_C2H2_1"/>
    <property type="match status" value="1"/>
</dbReference>
<dbReference type="InterPro" id="IPR013087">
    <property type="entry name" value="Znf_C2H2_type"/>
</dbReference>
<gene>
    <name evidence="12" type="primary">ORF40039</name>
</gene>
<accession>A0A0B6YWZ4</accession>
<reference evidence="12" key="1">
    <citation type="submission" date="2014-12" db="EMBL/GenBank/DDBJ databases">
        <title>Insight into the proteome of Arion vulgaris.</title>
        <authorList>
            <person name="Aradska J."/>
            <person name="Bulat T."/>
            <person name="Smidak R."/>
            <person name="Sarate P."/>
            <person name="Gangsoo J."/>
            <person name="Sialana F."/>
            <person name="Bilban M."/>
            <person name="Lubec G."/>
        </authorList>
    </citation>
    <scope>NUCLEOTIDE SEQUENCE</scope>
    <source>
        <tissue evidence="12">Skin</tissue>
    </source>
</reference>
<evidence type="ECO:0000259" key="11">
    <source>
        <dbReference type="PROSITE" id="PS50157"/>
    </source>
</evidence>
<keyword evidence="3" id="KW-0677">Repeat</keyword>
<keyword evidence="7" id="KW-0238">DNA-binding</keyword>
<proteinExistence type="predicted"/>
<evidence type="ECO:0000256" key="5">
    <source>
        <dbReference type="ARBA" id="ARBA00022833"/>
    </source>
</evidence>
<dbReference type="GO" id="GO:0003677">
    <property type="term" value="F:DNA binding"/>
    <property type="evidence" value="ECO:0007669"/>
    <property type="project" value="UniProtKB-KW"/>
</dbReference>
<keyword evidence="4 10" id="KW-0863">Zinc-finger</keyword>
<keyword evidence="9" id="KW-0539">Nucleus</keyword>
<evidence type="ECO:0000313" key="12">
    <source>
        <dbReference type="EMBL" id="CEK60667.1"/>
    </source>
</evidence>
<evidence type="ECO:0000256" key="7">
    <source>
        <dbReference type="ARBA" id="ARBA00023125"/>
    </source>
</evidence>
<keyword evidence="6" id="KW-0805">Transcription regulation</keyword>
<keyword evidence="5" id="KW-0862">Zinc</keyword>
<dbReference type="GO" id="GO:0008270">
    <property type="term" value="F:zinc ion binding"/>
    <property type="evidence" value="ECO:0007669"/>
    <property type="project" value="UniProtKB-KW"/>
</dbReference>
<evidence type="ECO:0000256" key="1">
    <source>
        <dbReference type="ARBA" id="ARBA00004123"/>
    </source>
</evidence>
<dbReference type="AlphaFoldDB" id="A0A0B6YWZ4"/>
<dbReference type="InterPro" id="IPR036236">
    <property type="entry name" value="Znf_C2H2_sf"/>
</dbReference>
<dbReference type="GO" id="GO:0005634">
    <property type="term" value="C:nucleus"/>
    <property type="evidence" value="ECO:0007669"/>
    <property type="project" value="UniProtKB-SubCell"/>
</dbReference>
<dbReference type="PANTHER" id="PTHR47222:SF5">
    <property type="entry name" value="LOW QUALITY PROTEIN: ZINC FINGER PROTEIN 532-LIKE"/>
    <property type="match status" value="1"/>
</dbReference>
<keyword evidence="2" id="KW-0479">Metal-binding</keyword>